<dbReference type="STRING" id="252305.OB2597_09384"/>
<sequence>MTHAATATFRGALPEDLLPHIAAHAREAELDLVEADRTLIVTVPLARVVLDRTAAALEVRIEAADAVALQNIRDYLLHILDHVAPGLAPAGAWQGDIARNRTPLNFCTATVRGVRRVAPRFLRVEMDCADTKRLAEGRGMHFSLLLPPGGRAPVWPRLDGNGRTVLPEGADRLHRAVYTFVDLDPQRGRFTFDVFEHAGGRATTWARTAAPGELVGISGPGSGDFPAGAEILMAGDETALPAIRRILATSEPHRRGRVLMEVGTEEDICPMPRPAGIDLTWLVRERGEALWDRLATALPPEGGDRHVWIAAEKELVRKAKARFRDALGIGAKEGYFAYYWEA</sequence>
<reference evidence="3 4" key="1">
    <citation type="journal article" date="2010" name="J. Bacteriol.">
        <title>Genome sequences of Oceanicola granulosus HTCC2516(T) and Oceanicola batsensis HTCC2597(TDelta).</title>
        <authorList>
            <person name="Thrash J.C."/>
            <person name="Cho J.C."/>
            <person name="Vergin K.L."/>
            <person name="Giovannoni S.J."/>
        </authorList>
    </citation>
    <scope>NUCLEOTIDE SEQUENCE [LARGE SCALE GENOMIC DNA]</scope>
    <source>
        <strain evidence="4">ATCC BAA-863 / DSM 15984 / KCTC 12145 / HTCC2597</strain>
    </source>
</reference>
<protein>
    <submittedName>
        <fullName evidence="3">Siderophore-interacting protein</fullName>
    </submittedName>
</protein>
<comment type="caution">
    <text evidence="3">The sequence shown here is derived from an EMBL/GenBank/DDBJ whole genome shotgun (WGS) entry which is preliminary data.</text>
</comment>
<evidence type="ECO:0000313" key="3">
    <source>
        <dbReference type="EMBL" id="EAQ04345.1"/>
    </source>
</evidence>
<dbReference type="InterPro" id="IPR017927">
    <property type="entry name" value="FAD-bd_FR_type"/>
</dbReference>
<dbReference type="eggNOG" id="COG2375">
    <property type="taxonomic scope" value="Bacteria"/>
</dbReference>
<dbReference type="PANTHER" id="PTHR30157:SF0">
    <property type="entry name" value="NADPH-DEPENDENT FERRIC-CHELATE REDUCTASE"/>
    <property type="match status" value="1"/>
</dbReference>
<dbReference type="EMBL" id="AAMO01000002">
    <property type="protein sequence ID" value="EAQ04345.1"/>
    <property type="molecule type" value="Genomic_DNA"/>
</dbReference>
<evidence type="ECO:0000313" key="4">
    <source>
        <dbReference type="Proteomes" id="UP000004318"/>
    </source>
</evidence>
<accession>A3TUZ9</accession>
<name>A3TUZ9_PSEBH</name>
<dbReference type="Pfam" id="PF08021">
    <property type="entry name" value="FAD_binding_9"/>
    <property type="match status" value="1"/>
</dbReference>
<dbReference type="AlphaFoldDB" id="A3TUZ9"/>
<dbReference type="InterPro" id="IPR039374">
    <property type="entry name" value="SIP_fam"/>
</dbReference>
<dbReference type="InterPro" id="IPR007037">
    <property type="entry name" value="SIP_rossman_dom"/>
</dbReference>
<dbReference type="Pfam" id="PF04954">
    <property type="entry name" value="SIP"/>
    <property type="match status" value="1"/>
</dbReference>
<dbReference type="GO" id="GO:0016491">
    <property type="term" value="F:oxidoreductase activity"/>
    <property type="evidence" value="ECO:0007669"/>
    <property type="project" value="InterPro"/>
</dbReference>
<dbReference type="RefSeq" id="WP_009806099.1">
    <property type="nucleotide sequence ID" value="NZ_CH724131.1"/>
</dbReference>
<keyword evidence="4" id="KW-1185">Reference proteome</keyword>
<dbReference type="InterPro" id="IPR013113">
    <property type="entry name" value="SIP_FAD-bd"/>
</dbReference>
<dbReference type="Gene3D" id="2.40.30.10">
    <property type="entry name" value="Translation factors"/>
    <property type="match status" value="1"/>
</dbReference>
<comment type="similarity">
    <text evidence="1">Belongs to the SIP oxidoreductase family.</text>
</comment>
<dbReference type="CDD" id="cd06193">
    <property type="entry name" value="siderophore_interacting"/>
    <property type="match status" value="1"/>
</dbReference>
<dbReference type="InterPro" id="IPR017938">
    <property type="entry name" value="Riboflavin_synthase-like_b-brl"/>
</dbReference>
<feature type="domain" description="FAD-binding FR-type" evidence="2">
    <location>
        <begin position="104"/>
        <end position="227"/>
    </location>
</feature>
<evidence type="ECO:0000256" key="1">
    <source>
        <dbReference type="ARBA" id="ARBA00035644"/>
    </source>
</evidence>
<dbReference type="SUPFAM" id="SSF63380">
    <property type="entry name" value="Riboflavin synthase domain-like"/>
    <property type="match status" value="1"/>
</dbReference>
<dbReference type="InterPro" id="IPR039261">
    <property type="entry name" value="FNR_nucleotide-bd"/>
</dbReference>
<dbReference type="PANTHER" id="PTHR30157">
    <property type="entry name" value="FERRIC REDUCTASE, NADPH-DEPENDENT"/>
    <property type="match status" value="1"/>
</dbReference>
<dbReference type="Proteomes" id="UP000004318">
    <property type="component" value="Unassembled WGS sequence"/>
</dbReference>
<dbReference type="Gene3D" id="3.40.50.80">
    <property type="entry name" value="Nucleotide-binding domain of ferredoxin-NADP reductase (FNR) module"/>
    <property type="match status" value="1"/>
</dbReference>
<dbReference type="OrthoDB" id="9814826at2"/>
<dbReference type="PROSITE" id="PS51384">
    <property type="entry name" value="FAD_FR"/>
    <property type="match status" value="1"/>
</dbReference>
<proteinExistence type="inferred from homology"/>
<evidence type="ECO:0000259" key="2">
    <source>
        <dbReference type="PROSITE" id="PS51384"/>
    </source>
</evidence>
<dbReference type="HOGENOM" id="CLU_040923_0_0_5"/>
<gene>
    <name evidence="3" type="ORF">OB2597_09384</name>
</gene>
<organism evidence="3 4">
    <name type="scientific">Pseudooceanicola batsensis (strain ATCC BAA-863 / DSM 15984 / KCTC 12145 / HTCC2597)</name>
    <name type="common">Oceanicola batsensis</name>
    <dbReference type="NCBI Taxonomy" id="252305"/>
    <lineage>
        <taxon>Bacteria</taxon>
        <taxon>Pseudomonadati</taxon>
        <taxon>Pseudomonadota</taxon>
        <taxon>Alphaproteobacteria</taxon>
        <taxon>Rhodobacterales</taxon>
        <taxon>Paracoccaceae</taxon>
        <taxon>Pseudooceanicola</taxon>
    </lineage>
</organism>